<dbReference type="GO" id="GO:0004792">
    <property type="term" value="F:thiosulfate-cyanide sulfurtransferase activity"/>
    <property type="evidence" value="ECO:0007669"/>
    <property type="project" value="InterPro"/>
</dbReference>
<dbReference type="PROSITE" id="PS50206">
    <property type="entry name" value="RHODANESE_3"/>
    <property type="match status" value="2"/>
</dbReference>
<keyword evidence="1 3" id="KW-0808">Transferase</keyword>
<proteinExistence type="predicted"/>
<evidence type="ECO:0000256" key="1">
    <source>
        <dbReference type="ARBA" id="ARBA00022679"/>
    </source>
</evidence>
<evidence type="ECO:0000259" key="5">
    <source>
        <dbReference type="PROSITE" id="PS50206"/>
    </source>
</evidence>
<dbReference type="CDD" id="cd01448">
    <property type="entry name" value="TST_Repeat_1"/>
    <property type="match status" value="1"/>
</dbReference>
<evidence type="ECO:0000313" key="6">
    <source>
        <dbReference type="EMBL" id="KAK3285494.1"/>
    </source>
</evidence>
<keyword evidence="7" id="KW-1185">Reference proteome</keyword>
<organism evidence="6 7">
    <name type="scientific">Cymbomonas tetramitiformis</name>
    <dbReference type="NCBI Taxonomy" id="36881"/>
    <lineage>
        <taxon>Eukaryota</taxon>
        <taxon>Viridiplantae</taxon>
        <taxon>Chlorophyta</taxon>
        <taxon>Pyramimonadophyceae</taxon>
        <taxon>Pyramimonadales</taxon>
        <taxon>Pyramimonadaceae</taxon>
        <taxon>Cymbomonas</taxon>
    </lineage>
</organism>
<dbReference type="Gene3D" id="3.40.250.10">
    <property type="entry name" value="Rhodanese-like domain"/>
    <property type="match status" value="2"/>
</dbReference>
<feature type="domain" description="Rhodanese" evidence="5">
    <location>
        <begin position="99"/>
        <end position="190"/>
    </location>
</feature>
<dbReference type="SUPFAM" id="SSF52821">
    <property type="entry name" value="Rhodanese/Cell cycle control phosphatase"/>
    <property type="match status" value="2"/>
</dbReference>
<dbReference type="InterPro" id="IPR045078">
    <property type="entry name" value="TST/MPST-like"/>
</dbReference>
<dbReference type="CDD" id="cd01449">
    <property type="entry name" value="TST_Repeat_2"/>
    <property type="match status" value="1"/>
</dbReference>
<dbReference type="InterPro" id="IPR036873">
    <property type="entry name" value="Rhodanese-like_dom_sf"/>
</dbReference>
<evidence type="ECO:0000256" key="3">
    <source>
        <dbReference type="RuleBase" id="RU000507"/>
    </source>
</evidence>
<dbReference type="SMART" id="SM00450">
    <property type="entry name" value="RHOD"/>
    <property type="match status" value="2"/>
</dbReference>
<protein>
    <recommendedName>
        <fullName evidence="3">Sulfurtransferase</fullName>
    </recommendedName>
</protein>
<evidence type="ECO:0000256" key="4">
    <source>
        <dbReference type="SAM" id="MobiDB-lite"/>
    </source>
</evidence>
<feature type="region of interest" description="Disordered" evidence="4">
    <location>
        <begin position="202"/>
        <end position="235"/>
    </location>
</feature>
<dbReference type="PANTHER" id="PTHR11364">
    <property type="entry name" value="THIOSULFATE SULFERTANSFERASE"/>
    <property type="match status" value="1"/>
</dbReference>
<dbReference type="Proteomes" id="UP001190700">
    <property type="component" value="Unassembled WGS sequence"/>
</dbReference>
<name>A0AAE0GW89_9CHLO</name>
<dbReference type="GO" id="GO:0005739">
    <property type="term" value="C:mitochondrion"/>
    <property type="evidence" value="ECO:0007669"/>
    <property type="project" value="TreeGrafter"/>
</dbReference>
<feature type="domain" description="Rhodanese" evidence="5">
    <location>
        <begin position="289"/>
        <end position="402"/>
    </location>
</feature>
<evidence type="ECO:0000256" key="2">
    <source>
        <dbReference type="ARBA" id="ARBA00022737"/>
    </source>
</evidence>
<dbReference type="EMBL" id="LGRX02001795">
    <property type="protein sequence ID" value="KAK3285494.1"/>
    <property type="molecule type" value="Genomic_DNA"/>
</dbReference>
<dbReference type="InterPro" id="IPR001307">
    <property type="entry name" value="Thiosulphate_STrfase_CS"/>
</dbReference>
<gene>
    <name evidence="6" type="ORF">CYMTET_6906</name>
</gene>
<keyword evidence="2" id="KW-0677">Repeat</keyword>
<dbReference type="PROSITE" id="PS00683">
    <property type="entry name" value="RHODANESE_2"/>
    <property type="match status" value="1"/>
</dbReference>
<sequence>MLCKVVPSSISYIIYRGNQSSTRLYNSVARSQSVLGNPSTKNIRFTHRSGALYQPLSQLTPRALRSPFCRRLYSHSVRAMSTAYDFPSPIVTPDWLQENLHSVKVVDASWYMPNVPRNAKEEYETERIPGAAFFDLDGICDKSVDLPHMLPSCEQFAAAADAIGLSSGTPVVVYDASGLFSAARAWWTLKVPAPRLQPLIPAQGRRRSAHSSRMATGEARTHTGEPRTHTGCGSGTLLRVPVARKSVLLHWANSRQEACAASAGRTSEYPAALNTKAVRSIDQVLSNINSKEEQVVDARSAGRFAGTAPEPRSGVRGGHMPGSINVPFNEVLTEDGNLKNPTDLREIFQTAGVDLGRPIIASCGTGVTACVLALALDSIGKEVSLYDGSWTEWGLREDTPVISDE</sequence>
<dbReference type="Pfam" id="PF00581">
    <property type="entry name" value="Rhodanese"/>
    <property type="match status" value="1"/>
</dbReference>
<evidence type="ECO:0000313" key="7">
    <source>
        <dbReference type="Proteomes" id="UP001190700"/>
    </source>
</evidence>
<feature type="compositionally biased region" description="Basic and acidic residues" evidence="4">
    <location>
        <begin position="219"/>
        <end position="228"/>
    </location>
</feature>
<comment type="caution">
    <text evidence="6">The sequence shown here is derived from an EMBL/GenBank/DDBJ whole genome shotgun (WGS) entry which is preliminary data.</text>
</comment>
<dbReference type="FunFam" id="3.40.250.10:FF:000001">
    <property type="entry name" value="Sulfurtransferase"/>
    <property type="match status" value="1"/>
</dbReference>
<reference evidence="6 7" key="1">
    <citation type="journal article" date="2015" name="Genome Biol. Evol.">
        <title>Comparative Genomics of a Bacterivorous Green Alga Reveals Evolutionary Causalities and Consequences of Phago-Mixotrophic Mode of Nutrition.</title>
        <authorList>
            <person name="Burns J.A."/>
            <person name="Paasch A."/>
            <person name="Narechania A."/>
            <person name="Kim E."/>
        </authorList>
    </citation>
    <scope>NUCLEOTIDE SEQUENCE [LARGE SCALE GENOMIC DNA]</scope>
    <source>
        <strain evidence="6 7">PLY_AMNH</strain>
    </source>
</reference>
<dbReference type="AlphaFoldDB" id="A0AAE0GW89"/>
<dbReference type="PANTHER" id="PTHR11364:SF27">
    <property type="entry name" value="SULFURTRANSFERASE"/>
    <property type="match status" value="1"/>
</dbReference>
<dbReference type="InterPro" id="IPR001763">
    <property type="entry name" value="Rhodanese-like_dom"/>
</dbReference>
<accession>A0AAE0GW89</accession>